<evidence type="ECO:0000313" key="1">
    <source>
        <dbReference type="EMBL" id="CAB4137023.1"/>
    </source>
</evidence>
<name>A0A6J5LV99_9CAUD</name>
<reference evidence="1" key="1">
    <citation type="submission" date="2020-04" db="EMBL/GenBank/DDBJ databases">
        <authorList>
            <person name="Chiriac C."/>
            <person name="Salcher M."/>
            <person name="Ghai R."/>
            <person name="Kavagutti S V."/>
        </authorList>
    </citation>
    <scope>NUCLEOTIDE SEQUENCE</scope>
</reference>
<gene>
    <name evidence="1" type="ORF">UFOVP316_5</name>
</gene>
<dbReference type="EMBL" id="LR796329">
    <property type="protein sequence ID" value="CAB4137023.1"/>
    <property type="molecule type" value="Genomic_DNA"/>
</dbReference>
<accession>A0A6J5LV99</accession>
<organism evidence="1">
    <name type="scientific">uncultured Caudovirales phage</name>
    <dbReference type="NCBI Taxonomy" id="2100421"/>
    <lineage>
        <taxon>Viruses</taxon>
        <taxon>Duplodnaviria</taxon>
        <taxon>Heunggongvirae</taxon>
        <taxon>Uroviricota</taxon>
        <taxon>Caudoviricetes</taxon>
        <taxon>Peduoviridae</taxon>
        <taxon>Maltschvirus</taxon>
        <taxon>Maltschvirus maltsch</taxon>
    </lineage>
</organism>
<protein>
    <submittedName>
        <fullName evidence="1">Uncharacterized protein</fullName>
    </submittedName>
</protein>
<proteinExistence type="predicted"/>
<sequence>MSKQTAVEWLIKELQLEGYDHTIEIAKAMEKEQIMNAVDRGFDEGCKFPEDMTLSNSEQYYNETYNK</sequence>